<name>A0AAN8MZA9_9PEZI</name>
<proteinExistence type="predicted"/>
<evidence type="ECO:0000313" key="1">
    <source>
        <dbReference type="EMBL" id="KAK6357383.1"/>
    </source>
</evidence>
<dbReference type="EMBL" id="JAVHNR010000001">
    <property type="protein sequence ID" value="KAK6357383.1"/>
    <property type="molecule type" value="Genomic_DNA"/>
</dbReference>
<evidence type="ECO:0000313" key="2">
    <source>
        <dbReference type="Proteomes" id="UP001313282"/>
    </source>
</evidence>
<reference evidence="1 2" key="1">
    <citation type="submission" date="2019-10" db="EMBL/GenBank/DDBJ databases">
        <authorList>
            <person name="Palmer J.M."/>
        </authorList>
    </citation>
    <scope>NUCLEOTIDE SEQUENCE [LARGE SCALE GENOMIC DNA]</scope>
    <source>
        <strain evidence="1 2">TWF718</strain>
    </source>
</reference>
<protein>
    <recommendedName>
        <fullName evidence="3">F-box domain-containing protein</fullName>
    </recommendedName>
</protein>
<comment type="caution">
    <text evidence="1">The sequence shown here is derived from an EMBL/GenBank/DDBJ whole genome shotgun (WGS) entry which is preliminary data.</text>
</comment>
<organism evidence="1 2">
    <name type="scientific">Orbilia javanica</name>
    <dbReference type="NCBI Taxonomy" id="47235"/>
    <lineage>
        <taxon>Eukaryota</taxon>
        <taxon>Fungi</taxon>
        <taxon>Dikarya</taxon>
        <taxon>Ascomycota</taxon>
        <taxon>Pezizomycotina</taxon>
        <taxon>Orbiliomycetes</taxon>
        <taxon>Orbiliales</taxon>
        <taxon>Orbiliaceae</taxon>
        <taxon>Orbilia</taxon>
    </lineage>
</organism>
<dbReference type="AlphaFoldDB" id="A0AAN8MZA9"/>
<dbReference type="Gene3D" id="3.80.10.10">
    <property type="entry name" value="Ribonuclease Inhibitor"/>
    <property type="match status" value="1"/>
</dbReference>
<dbReference type="InterPro" id="IPR032675">
    <property type="entry name" value="LRR_dom_sf"/>
</dbReference>
<evidence type="ECO:0008006" key="3">
    <source>
        <dbReference type="Google" id="ProtNLM"/>
    </source>
</evidence>
<dbReference type="Proteomes" id="UP001313282">
    <property type="component" value="Unassembled WGS sequence"/>
</dbReference>
<sequence length="501" mass="57467">MQTPNPPLPELEPKPTKMPTRNPILSVPYEIFNMISDYIDDEDDFLALRMVCKHLNKNFQEAHHKSIYGIRRLFYALESFENLLKISRHPSGMNKHVRRIEIWWSTPYYDNSHHDNGFVRAINANVDGKFDAIRDTVLEIVNTTRGKAGEVAKFKKSGEEIALLSLALMGFPNLRSIHVNLGNHGLGEFSRSEINLFFPTAGLAPGKRRDMPLGPNQWGNLHPPGPELSEDEPLPGFFWNFVMSSLVLSGITHLESLSCDSRQSITMDLFDFSPSRLSQLKVSLKNLRSLRLHLGGFHEEEEERETKNLDQKFINWFDTIGPNLRVLKLEGNGCKYDQRRIPRLSVKTELPNLRDLTLSHTTLSRPNLTGFLDNCKGQLECLNLVYCLLEGHQSIEWYLLLQYLKKNCLRLQDIDLWPPDHEDMNTMENPHLPERPDETVPAIYSGTAAGGWAFDGCLWTVYHDVDVMRPVSDELERCLDAEAFWHAITDGKWRSTAFMPD</sequence>
<dbReference type="SUPFAM" id="SSF52047">
    <property type="entry name" value="RNI-like"/>
    <property type="match status" value="1"/>
</dbReference>
<gene>
    <name evidence="1" type="ORF">TWF718_001696</name>
</gene>
<keyword evidence="2" id="KW-1185">Reference proteome</keyword>
<accession>A0AAN8MZA9</accession>